<dbReference type="Gene3D" id="3.40.50.300">
    <property type="entry name" value="P-loop containing nucleotide triphosphate hydrolases"/>
    <property type="match status" value="1"/>
</dbReference>
<dbReference type="Gene3D" id="1.10.1580.10">
    <property type="match status" value="1"/>
</dbReference>
<dbReference type="PANTHER" id="PTHR45782">
    <property type="entry name" value="MITOCHONDRIAL RIBOSOME-ASSOCIATED GTPASE 1"/>
    <property type="match status" value="1"/>
</dbReference>
<evidence type="ECO:0000256" key="3">
    <source>
        <dbReference type="ARBA" id="ARBA00023134"/>
    </source>
</evidence>
<dbReference type="InterPro" id="IPR027417">
    <property type="entry name" value="P-loop_NTPase"/>
</dbReference>
<evidence type="ECO:0000256" key="1">
    <source>
        <dbReference type="ARBA" id="ARBA00014898"/>
    </source>
</evidence>
<keyword evidence="3 4" id="KW-0342">GTP-binding</keyword>
<reference evidence="6 7" key="1">
    <citation type="journal article" date="2014" name="BMC Genomics">
        <title>Comparison of environmental and isolate Sulfobacillus genomes reveals diverse carbon, sulfur, nitrogen, and hydrogen metabolisms.</title>
        <authorList>
            <person name="Justice N.B."/>
            <person name="Norman A."/>
            <person name="Brown C.T."/>
            <person name="Singh A."/>
            <person name="Thomas B.C."/>
            <person name="Banfield J.F."/>
        </authorList>
    </citation>
    <scope>NUCLEOTIDE SEQUENCE [LARGE SCALE GENOMIC DNA]</scope>
    <source>
        <strain evidence="6">AMDSBA4</strain>
    </source>
</reference>
<feature type="binding site" evidence="4">
    <location>
        <position position="163"/>
    </location>
    <ligand>
        <name>GTP</name>
        <dbReference type="ChEBI" id="CHEBI:37565"/>
    </ligand>
</feature>
<feature type="domain" description="G" evidence="5">
    <location>
        <begin position="112"/>
        <end position="174"/>
    </location>
</feature>
<evidence type="ECO:0000313" key="7">
    <source>
        <dbReference type="Proteomes" id="UP000242972"/>
    </source>
</evidence>
<proteinExistence type="predicted"/>
<dbReference type="CDD" id="cd01856">
    <property type="entry name" value="YlqF"/>
    <property type="match status" value="1"/>
</dbReference>
<dbReference type="Proteomes" id="UP000242972">
    <property type="component" value="Unassembled WGS sequence"/>
</dbReference>
<evidence type="ECO:0000256" key="2">
    <source>
        <dbReference type="ARBA" id="ARBA00022741"/>
    </source>
</evidence>
<sequence length="255" mass="28502">MTKSKSWYPGHMIATQKVIRELAPYLTAFVEVVDARAPELTRHQPMDQWVGRAKRVVVLNKMELADARATESWLDWYRRQGVIAVALNATAHQSEQQLRAVLKQSLDPPYRLAVVGLPNLGKSTLLNRMVGKHRVATGAKPGVTRGPQWIRLPGGWEWLDLPGVVTPSKSKDWRLKLLGVVPVAAEELEEMADRAWQWMFPGADASADWEAWGRSRGYLMAGGRVDAHRTAQAVLIAVRDGAFGRHSLEWPPHGP</sequence>
<protein>
    <recommendedName>
        <fullName evidence="1">Ribosome biogenesis GTPase A</fullName>
    </recommendedName>
</protein>
<organism evidence="6 7">
    <name type="scientific">Sulfobacillus benefaciens</name>
    <dbReference type="NCBI Taxonomy" id="453960"/>
    <lineage>
        <taxon>Bacteria</taxon>
        <taxon>Bacillati</taxon>
        <taxon>Bacillota</taxon>
        <taxon>Clostridia</taxon>
        <taxon>Eubacteriales</taxon>
        <taxon>Clostridiales Family XVII. Incertae Sedis</taxon>
        <taxon>Sulfobacillus</taxon>
    </lineage>
</organism>
<dbReference type="InterPro" id="IPR016478">
    <property type="entry name" value="GTPase_MTG1"/>
</dbReference>
<comment type="caution">
    <text evidence="6">The sequence shown here is derived from an EMBL/GenBank/DDBJ whole genome shotgun (WGS) entry which is preliminary data.</text>
</comment>
<dbReference type="EMBL" id="PXYW01000007">
    <property type="protein sequence ID" value="PSR34615.1"/>
    <property type="molecule type" value="Genomic_DNA"/>
</dbReference>
<dbReference type="SUPFAM" id="SSF52540">
    <property type="entry name" value="P-loop containing nucleoside triphosphate hydrolases"/>
    <property type="match status" value="1"/>
</dbReference>
<accession>A0A2T2XJD6</accession>
<dbReference type="Pfam" id="PF01926">
    <property type="entry name" value="MMR_HSR1"/>
    <property type="match status" value="1"/>
</dbReference>
<dbReference type="InterPro" id="IPR006073">
    <property type="entry name" value="GTP-bd"/>
</dbReference>
<feature type="binding site" evidence="4">
    <location>
        <begin position="119"/>
        <end position="124"/>
    </location>
    <ligand>
        <name>GTP</name>
        <dbReference type="ChEBI" id="CHEBI:37565"/>
    </ligand>
</feature>
<evidence type="ECO:0000259" key="5">
    <source>
        <dbReference type="Pfam" id="PF01926"/>
    </source>
</evidence>
<dbReference type="PRINTS" id="PR00326">
    <property type="entry name" value="GTP1OBG"/>
</dbReference>
<evidence type="ECO:0000256" key="4">
    <source>
        <dbReference type="PIRSR" id="PIRSR006230-1"/>
    </source>
</evidence>
<dbReference type="PIRSF" id="PIRSF006230">
    <property type="entry name" value="MG442"/>
    <property type="match status" value="1"/>
</dbReference>
<dbReference type="GO" id="GO:0003924">
    <property type="term" value="F:GTPase activity"/>
    <property type="evidence" value="ECO:0007669"/>
    <property type="project" value="TreeGrafter"/>
</dbReference>
<dbReference type="InterPro" id="IPR023179">
    <property type="entry name" value="GTP-bd_ortho_bundle_sf"/>
</dbReference>
<gene>
    <name evidence="6" type="ORF">C7B46_04045</name>
</gene>
<name>A0A2T2XJD6_9FIRM</name>
<dbReference type="AlphaFoldDB" id="A0A2T2XJD6"/>
<keyword evidence="2 4" id="KW-0547">Nucleotide-binding</keyword>
<dbReference type="GO" id="GO:0005525">
    <property type="term" value="F:GTP binding"/>
    <property type="evidence" value="ECO:0007669"/>
    <property type="project" value="UniProtKB-KW"/>
</dbReference>
<dbReference type="PANTHER" id="PTHR45782:SF4">
    <property type="entry name" value="MITOCHONDRIAL RIBOSOME-ASSOCIATED GTPASE 1"/>
    <property type="match status" value="1"/>
</dbReference>
<evidence type="ECO:0000313" key="6">
    <source>
        <dbReference type="EMBL" id="PSR34615.1"/>
    </source>
</evidence>
<dbReference type="GO" id="GO:0006412">
    <property type="term" value="P:translation"/>
    <property type="evidence" value="ECO:0007669"/>
    <property type="project" value="TreeGrafter"/>
</dbReference>